<feature type="transmembrane region" description="Helical" evidence="8">
    <location>
        <begin position="198"/>
        <end position="224"/>
    </location>
</feature>
<feature type="transmembrane region" description="Helical" evidence="8">
    <location>
        <begin position="105"/>
        <end position="123"/>
    </location>
</feature>
<evidence type="ECO:0000256" key="5">
    <source>
        <dbReference type="ARBA" id="ARBA00022801"/>
    </source>
</evidence>
<dbReference type="NCBIfam" id="TIGR04476">
    <property type="entry name" value="exosort_XrtN"/>
    <property type="match status" value="1"/>
</dbReference>
<dbReference type="OrthoDB" id="783041at2"/>
<keyword evidence="3" id="KW-0645">Protease</keyword>
<keyword evidence="2" id="KW-1003">Cell membrane</keyword>
<feature type="transmembrane region" description="Helical" evidence="8">
    <location>
        <begin position="12"/>
        <end position="34"/>
    </location>
</feature>
<dbReference type="RefSeq" id="WP_121198027.1">
    <property type="nucleotide sequence ID" value="NZ_RBKU01000001.1"/>
</dbReference>
<dbReference type="InterPro" id="IPR031006">
    <property type="entry name" value="Exosort_XrtN"/>
</dbReference>
<dbReference type="InterPro" id="IPR026392">
    <property type="entry name" value="Exo/Archaeosortase_dom"/>
</dbReference>
<keyword evidence="10" id="KW-1185">Reference proteome</keyword>
<reference evidence="9 10" key="1">
    <citation type="submission" date="2018-10" db="EMBL/GenBank/DDBJ databases">
        <title>Genomic Encyclopedia of Archaeal and Bacterial Type Strains, Phase II (KMG-II): from individual species to whole genera.</title>
        <authorList>
            <person name="Goeker M."/>
        </authorList>
    </citation>
    <scope>NUCLEOTIDE SEQUENCE [LARGE SCALE GENOMIC DNA]</scope>
    <source>
        <strain evidence="9 10">DSM 18602</strain>
    </source>
</reference>
<accession>A0A495J253</accession>
<protein>
    <submittedName>
        <fullName evidence="9">Exosortase N</fullName>
    </submittedName>
</protein>
<dbReference type="EMBL" id="RBKU01000001">
    <property type="protein sequence ID" value="RKR82428.1"/>
    <property type="molecule type" value="Genomic_DNA"/>
</dbReference>
<dbReference type="InterPro" id="IPR019127">
    <property type="entry name" value="Exosortase"/>
</dbReference>
<dbReference type="GO" id="GO:0008233">
    <property type="term" value="F:peptidase activity"/>
    <property type="evidence" value="ECO:0007669"/>
    <property type="project" value="UniProtKB-KW"/>
</dbReference>
<feature type="transmembrane region" description="Helical" evidence="8">
    <location>
        <begin position="167"/>
        <end position="186"/>
    </location>
</feature>
<evidence type="ECO:0000313" key="9">
    <source>
        <dbReference type="EMBL" id="RKR82428.1"/>
    </source>
</evidence>
<proteinExistence type="predicted"/>
<keyword evidence="4 8" id="KW-0812">Transmembrane</keyword>
<dbReference type="AlphaFoldDB" id="A0A495J253"/>
<evidence type="ECO:0000256" key="2">
    <source>
        <dbReference type="ARBA" id="ARBA00022475"/>
    </source>
</evidence>
<evidence type="ECO:0000256" key="4">
    <source>
        <dbReference type="ARBA" id="ARBA00022692"/>
    </source>
</evidence>
<dbReference type="Pfam" id="PF09721">
    <property type="entry name" value="Exosortase_EpsH"/>
    <property type="match status" value="1"/>
</dbReference>
<evidence type="ECO:0000256" key="7">
    <source>
        <dbReference type="ARBA" id="ARBA00023136"/>
    </source>
</evidence>
<evidence type="ECO:0000256" key="1">
    <source>
        <dbReference type="ARBA" id="ARBA00004651"/>
    </source>
</evidence>
<keyword evidence="5" id="KW-0378">Hydrolase</keyword>
<comment type="subcellular location">
    <subcellularLocation>
        <location evidence="1">Cell membrane</location>
        <topology evidence="1">Multi-pass membrane protein</topology>
    </subcellularLocation>
</comment>
<keyword evidence="7 8" id="KW-0472">Membrane</keyword>
<evidence type="ECO:0000313" key="10">
    <source>
        <dbReference type="Proteomes" id="UP000268007"/>
    </source>
</evidence>
<feature type="transmembrane region" description="Helical" evidence="8">
    <location>
        <begin position="278"/>
        <end position="299"/>
    </location>
</feature>
<dbReference type="NCBIfam" id="TIGR04178">
    <property type="entry name" value="exo_archaeo"/>
    <property type="match status" value="1"/>
</dbReference>
<dbReference type="GO" id="GO:0006508">
    <property type="term" value="P:proteolysis"/>
    <property type="evidence" value="ECO:0007669"/>
    <property type="project" value="UniProtKB-KW"/>
</dbReference>
<feature type="transmembrane region" description="Helical" evidence="8">
    <location>
        <begin position="66"/>
        <end position="93"/>
    </location>
</feature>
<keyword evidence="6 8" id="KW-1133">Transmembrane helix</keyword>
<dbReference type="Proteomes" id="UP000268007">
    <property type="component" value="Unassembled WGS sequence"/>
</dbReference>
<feature type="transmembrane region" description="Helical" evidence="8">
    <location>
        <begin position="236"/>
        <end position="257"/>
    </location>
</feature>
<evidence type="ECO:0000256" key="6">
    <source>
        <dbReference type="ARBA" id="ARBA00022989"/>
    </source>
</evidence>
<gene>
    <name evidence="9" type="ORF">BDD43_2608</name>
</gene>
<dbReference type="GO" id="GO:0005886">
    <property type="term" value="C:plasma membrane"/>
    <property type="evidence" value="ECO:0007669"/>
    <property type="project" value="UniProtKB-SubCell"/>
</dbReference>
<organism evidence="9 10">
    <name type="scientific">Mucilaginibacter gracilis</name>
    <dbReference type="NCBI Taxonomy" id="423350"/>
    <lineage>
        <taxon>Bacteria</taxon>
        <taxon>Pseudomonadati</taxon>
        <taxon>Bacteroidota</taxon>
        <taxon>Sphingobacteriia</taxon>
        <taxon>Sphingobacteriales</taxon>
        <taxon>Sphingobacteriaceae</taxon>
        <taxon>Mucilaginibacter</taxon>
    </lineage>
</organism>
<name>A0A495J253_9SPHI</name>
<evidence type="ECO:0000256" key="8">
    <source>
        <dbReference type="SAM" id="Phobius"/>
    </source>
</evidence>
<comment type="caution">
    <text evidence="9">The sequence shown here is derived from an EMBL/GenBank/DDBJ whole genome shotgun (WGS) entry which is preliminary data.</text>
</comment>
<sequence length="442" mass="49626">MLAIALKKAQGNYTCLVFCLVYLIIALWLVPGYFRWDSNVYLGLGLAPYICTLNKEQLSLRYTLPAFLSIGLAILLPVNTLLFIAMLFAALLFIECSIGKVNSAFVFLILLISPIFGHFTHLFEFPVRLWLTQVVSQVLSLAGTTAIAAGNQIQLSKYQFSVDPACAGLNMLVTSLIICLFTLCFYQRKLKRQLGLWHIALVFTITIALNVACNFFRILLLVFFKIMPGTFFHDAVGIGCLLLYVIVPLTTVTSPFIKRFGHVKLQREAAHISENTEVKYLWLHTIFLMAIVITSFRLVKADSLITSPPPVNLAGYKKTCLDGGIIKFENKEALIYVKPTLFFAPEHDPMICWRGSGYRLENVKAEQISGHNIYTATLQKGPYKIFAAWWFDNGKTQTINQLTWRCKAAHGDGSFYLINVNAATAQSLNNKVTALFAKPFKF</sequence>
<evidence type="ECO:0000256" key="3">
    <source>
        <dbReference type="ARBA" id="ARBA00022670"/>
    </source>
</evidence>